<sequence>MHLVPPQRAHQRAIDEHTVCDAIEGIGDPQRVRTWAERFALLADPGRLSLLLALYRAGPTAVSDLALATGMRDTAVSQALRLLRTSGAVWADRDGRVVRYRLRDPEIVELLKALSATPGSASAHA</sequence>
<dbReference type="InterPro" id="IPR001845">
    <property type="entry name" value="HTH_ArsR_DNA-bd_dom"/>
</dbReference>
<evidence type="ECO:0000313" key="5">
    <source>
        <dbReference type="EMBL" id="MCQ4040962.1"/>
    </source>
</evidence>
<dbReference type="Gene3D" id="1.10.10.10">
    <property type="entry name" value="Winged helix-like DNA-binding domain superfamily/Winged helix DNA-binding domain"/>
    <property type="match status" value="1"/>
</dbReference>
<reference evidence="5 6" key="1">
    <citation type="submission" date="2022-06" db="EMBL/GenBank/DDBJ databases">
        <title>Draft genome sequence of type strain Streptomyces rubrisoli DSM 42083.</title>
        <authorList>
            <person name="Duangmal K."/>
            <person name="Klaysubun C."/>
        </authorList>
    </citation>
    <scope>NUCLEOTIDE SEQUENCE [LARGE SCALE GENOMIC DNA]</scope>
    <source>
        <strain evidence="5 6">DSM 42083</strain>
    </source>
</reference>
<keyword evidence="1" id="KW-0805">Transcription regulation</keyword>
<dbReference type="Proteomes" id="UP001206206">
    <property type="component" value="Unassembled WGS sequence"/>
</dbReference>
<organism evidence="5 6">
    <name type="scientific">Streptantibioticus rubrisoli</name>
    <dbReference type="NCBI Taxonomy" id="1387313"/>
    <lineage>
        <taxon>Bacteria</taxon>
        <taxon>Bacillati</taxon>
        <taxon>Actinomycetota</taxon>
        <taxon>Actinomycetes</taxon>
        <taxon>Kitasatosporales</taxon>
        <taxon>Streptomycetaceae</taxon>
        <taxon>Streptantibioticus</taxon>
    </lineage>
</organism>
<evidence type="ECO:0000256" key="1">
    <source>
        <dbReference type="ARBA" id="ARBA00023015"/>
    </source>
</evidence>
<accession>A0ABT1P6H1</accession>
<evidence type="ECO:0000259" key="4">
    <source>
        <dbReference type="PROSITE" id="PS50987"/>
    </source>
</evidence>
<protein>
    <submittedName>
        <fullName evidence="5">Metalloregulator ArsR/SmtB family transcription factor</fullName>
    </submittedName>
</protein>
<dbReference type="SMART" id="SM00418">
    <property type="entry name" value="HTH_ARSR"/>
    <property type="match status" value="1"/>
</dbReference>
<dbReference type="PRINTS" id="PR00778">
    <property type="entry name" value="HTHARSR"/>
</dbReference>
<keyword evidence="3" id="KW-0804">Transcription</keyword>
<proteinExistence type="predicted"/>
<dbReference type="RefSeq" id="WP_255924894.1">
    <property type="nucleotide sequence ID" value="NZ_JANFNH010000001.1"/>
</dbReference>
<dbReference type="Pfam" id="PF01022">
    <property type="entry name" value="HTH_5"/>
    <property type="match status" value="1"/>
</dbReference>
<dbReference type="InterPro" id="IPR011991">
    <property type="entry name" value="ArsR-like_HTH"/>
</dbReference>
<dbReference type="PROSITE" id="PS50987">
    <property type="entry name" value="HTH_ARSR_2"/>
    <property type="match status" value="1"/>
</dbReference>
<dbReference type="EMBL" id="JANFNH010000001">
    <property type="protein sequence ID" value="MCQ4040962.1"/>
    <property type="molecule type" value="Genomic_DNA"/>
</dbReference>
<keyword evidence="6" id="KW-1185">Reference proteome</keyword>
<dbReference type="InterPro" id="IPR036388">
    <property type="entry name" value="WH-like_DNA-bd_sf"/>
</dbReference>
<evidence type="ECO:0000256" key="2">
    <source>
        <dbReference type="ARBA" id="ARBA00023125"/>
    </source>
</evidence>
<dbReference type="InterPro" id="IPR036390">
    <property type="entry name" value="WH_DNA-bd_sf"/>
</dbReference>
<evidence type="ECO:0000313" key="6">
    <source>
        <dbReference type="Proteomes" id="UP001206206"/>
    </source>
</evidence>
<dbReference type="PANTHER" id="PTHR43132:SF6">
    <property type="entry name" value="HTH-TYPE TRANSCRIPTIONAL REPRESSOR CZRA"/>
    <property type="match status" value="1"/>
</dbReference>
<comment type="caution">
    <text evidence="5">The sequence shown here is derived from an EMBL/GenBank/DDBJ whole genome shotgun (WGS) entry which is preliminary data.</text>
</comment>
<dbReference type="PANTHER" id="PTHR43132">
    <property type="entry name" value="ARSENICAL RESISTANCE OPERON REPRESSOR ARSR-RELATED"/>
    <property type="match status" value="1"/>
</dbReference>
<name>A0ABT1P6H1_9ACTN</name>
<gene>
    <name evidence="5" type="ORF">NON19_02690</name>
</gene>
<dbReference type="NCBIfam" id="NF033788">
    <property type="entry name" value="HTH_metalloreg"/>
    <property type="match status" value="1"/>
</dbReference>
<keyword evidence="2" id="KW-0238">DNA-binding</keyword>
<feature type="domain" description="HTH arsR-type" evidence="4">
    <location>
        <begin position="27"/>
        <end position="122"/>
    </location>
</feature>
<evidence type="ECO:0000256" key="3">
    <source>
        <dbReference type="ARBA" id="ARBA00023163"/>
    </source>
</evidence>
<dbReference type="InterPro" id="IPR051011">
    <property type="entry name" value="Metal_resp_trans_reg"/>
</dbReference>
<dbReference type="CDD" id="cd00090">
    <property type="entry name" value="HTH_ARSR"/>
    <property type="match status" value="1"/>
</dbReference>
<dbReference type="SUPFAM" id="SSF46785">
    <property type="entry name" value="Winged helix' DNA-binding domain"/>
    <property type="match status" value="1"/>
</dbReference>